<dbReference type="Proteomes" id="UP001497516">
    <property type="component" value="Chromosome 2"/>
</dbReference>
<dbReference type="EMBL" id="OZ034815">
    <property type="protein sequence ID" value="CAL1371642.1"/>
    <property type="molecule type" value="Genomic_DNA"/>
</dbReference>
<name>A0AAV2DE10_9ROSI</name>
<feature type="transmembrane region" description="Helical" evidence="1">
    <location>
        <begin position="41"/>
        <end position="62"/>
    </location>
</feature>
<keyword evidence="1" id="KW-0812">Transmembrane</keyword>
<reference evidence="2 3" key="1">
    <citation type="submission" date="2024-04" db="EMBL/GenBank/DDBJ databases">
        <authorList>
            <person name="Fracassetti M."/>
        </authorList>
    </citation>
    <scope>NUCLEOTIDE SEQUENCE [LARGE SCALE GENOMIC DNA]</scope>
</reference>
<keyword evidence="1" id="KW-0472">Membrane</keyword>
<evidence type="ECO:0000313" key="3">
    <source>
        <dbReference type="Proteomes" id="UP001497516"/>
    </source>
</evidence>
<organism evidence="2 3">
    <name type="scientific">Linum trigynum</name>
    <dbReference type="NCBI Taxonomy" id="586398"/>
    <lineage>
        <taxon>Eukaryota</taxon>
        <taxon>Viridiplantae</taxon>
        <taxon>Streptophyta</taxon>
        <taxon>Embryophyta</taxon>
        <taxon>Tracheophyta</taxon>
        <taxon>Spermatophyta</taxon>
        <taxon>Magnoliopsida</taxon>
        <taxon>eudicotyledons</taxon>
        <taxon>Gunneridae</taxon>
        <taxon>Pentapetalae</taxon>
        <taxon>rosids</taxon>
        <taxon>fabids</taxon>
        <taxon>Malpighiales</taxon>
        <taxon>Linaceae</taxon>
        <taxon>Linum</taxon>
    </lineage>
</organism>
<keyword evidence="3" id="KW-1185">Reference proteome</keyword>
<gene>
    <name evidence="2" type="ORF">LTRI10_LOCUS13693</name>
</gene>
<evidence type="ECO:0000313" key="2">
    <source>
        <dbReference type="EMBL" id="CAL1371642.1"/>
    </source>
</evidence>
<sequence>MIMIFAVDREIGRTADSRQNASVQANCGWRFGVATTSCAPMFTLIGIVPILIASPVATVTVYREAVHEMGDLGDWEMEIKRQDQMDMYNSLKGTC</sequence>
<keyword evidence="1" id="KW-1133">Transmembrane helix</keyword>
<proteinExistence type="predicted"/>
<accession>A0AAV2DE10</accession>
<dbReference type="AlphaFoldDB" id="A0AAV2DE10"/>
<protein>
    <submittedName>
        <fullName evidence="2">Uncharacterized protein</fullName>
    </submittedName>
</protein>
<evidence type="ECO:0000256" key="1">
    <source>
        <dbReference type="SAM" id="Phobius"/>
    </source>
</evidence>